<keyword evidence="2" id="KW-1185">Reference proteome</keyword>
<name>A0ABW7XHB1_9MICO</name>
<reference evidence="1 2" key="1">
    <citation type="submission" date="2024-10" db="EMBL/GenBank/DDBJ databases">
        <title>The Natural Products Discovery Center: Release of the First 8490 Sequenced Strains for Exploring Actinobacteria Biosynthetic Diversity.</title>
        <authorList>
            <person name="Kalkreuter E."/>
            <person name="Kautsar S.A."/>
            <person name="Yang D."/>
            <person name="Bader C.D."/>
            <person name="Teijaro C.N."/>
            <person name="Fluegel L."/>
            <person name="Davis C.M."/>
            <person name="Simpson J.R."/>
            <person name="Lauterbach L."/>
            <person name="Steele A.D."/>
            <person name="Gui C."/>
            <person name="Meng S."/>
            <person name="Li G."/>
            <person name="Viehrig K."/>
            <person name="Ye F."/>
            <person name="Su P."/>
            <person name="Kiefer A.F."/>
            <person name="Nichols A."/>
            <person name="Cepeda A.J."/>
            <person name="Yan W."/>
            <person name="Fan B."/>
            <person name="Jiang Y."/>
            <person name="Adhikari A."/>
            <person name="Zheng C.-J."/>
            <person name="Schuster L."/>
            <person name="Cowan T.M."/>
            <person name="Smanski M.J."/>
            <person name="Chevrette M.G."/>
            <person name="De Carvalho L.P.S."/>
            <person name="Shen B."/>
        </authorList>
    </citation>
    <scope>NUCLEOTIDE SEQUENCE [LARGE SCALE GENOMIC DNA]</scope>
    <source>
        <strain evidence="1 2">NPDC019481</strain>
    </source>
</reference>
<dbReference type="Pfam" id="PF19739">
    <property type="entry name" value="DUF6228"/>
    <property type="match status" value="1"/>
</dbReference>
<comment type="caution">
    <text evidence="1">The sequence shown here is derived from an EMBL/GenBank/DDBJ whole genome shotgun (WGS) entry which is preliminary data.</text>
</comment>
<protein>
    <submittedName>
        <fullName evidence="1">DUF6228 family protein</fullName>
    </submittedName>
</protein>
<evidence type="ECO:0000313" key="2">
    <source>
        <dbReference type="Proteomes" id="UP001611580"/>
    </source>
</evidence>
<accession>A0ABW7XHB1</accession>
<gene>
    <name evidence="1" type="ORF">ACH47X_08250</name>
</gene>
<organism evidence="1 2">
    <name type="scientific">Promicromonospora kroppenstedtii</name>
    <dbReference type="NCBI Taxonomy" id="440482"/>
    <lineage>
        <taxon>Bacteria</taxon>
        <taxon>Bacillati</taxon>
        <taxon>Actinomycetota</taxon>
        <taxon>Actinomycetes</taxon>
        <taxon>Micrococcales</taxon>
        <taxon>Promicromonosporaceae</taxon>
        <taxon>Promicromonospora</taxon>
    </lineage>
</organism>
<dbReference type="InterPro" id="IPR046196">
    <property type="entry name" value="DUF6228"/>
</dbReference>
<dbReference type="Proteomes" id="UP001611580">
    <property type="component" value="Unassembled WGS sequence"/>
</dbReference>
<proteinExistence type="predicted"/>
<sequence>MLVDSDDPSSLRIITEAGLRLEFEKAFPYGPDDPHVVGVLMRAVGAHVRVEQQVLLLGTSEIPHFLRGLYEDFRGWAGDRTWHSLESELQLTALHDGQVHLRWELTHRPYDDARWTFSTTTRHGAGEDMRRLADAFDVLLDP</sequence>
<evidence type="ECO:0000313" key="1">
    <source>
        <dbReference type="EMBL" id="MFI2486886.1"/>
    </source>
</evidence>
<dbReference type="RefSeq" id="WP_397403181.1">
    <property type="nucleotide sequence ID" value="NZ_JBIRYI010000004.1"/>
</dbReference>
<dbReference type="EMBL" id="JBIRYI010000004">
    <property type="protein sequence ID" value="MFI2486886.1"/>
    <property type="molecule type" value="Genomic_DNA"/>
</dbReference>